<evidence type="ECO:0000259" key="10">
    <source>
        <dbReference type="Pfam" id="PF02879"/>
    </source>
</evidence>
<dbReference type="Gene3D" id="3.30.310.50">
    <property type="entry name" value="Alpha-D-phosphohexomutase, C-terminal domain"/>
    <property type="match status" value="1"/>
</dbReference>
<evidence type="ECO:0000259" key="9">
    <source>
        <dbReference type="Pfam" id="PF02878"/>
    </source>
</evidence>
<protein>
    <submittedName>
        <fullName evidence="12">Phosphomannomutase/phosphoglucomutase</fullName>
        <ecNumber evidence="12">5.4.2.2</ecNumber>
    </submittedName>
</protein>
<accession>A0A517Q4Q6</accession>
<organism evidence="12 13">
    <name type="scientific">Gimesia panareensis</name>
    <dbReference type="NCBI Taxonomy" id="2527978"/>
    <lineage>
        <taxon>Bacteria</taxon>
        <taxon>Pseudomonadati</taxon>
        <taxon>Planctomycetota</taxon>
        <taxon>Planctomycetia</taxon>
        <taxon>Planctomycetales</taxon>
        <taxon>Planctomycetaceae</taxon>
        <taxon>Gimesia</taxon>
    </lineage>
</organism>
<dbReference type="EC" id="5.4.2.2" evidence="12"/>
<keyword evidence="3" id="KW-0597">Phosphoprotein</keyword>
<dbReference type="GO" id="GO:0005975">
    <property type="term" value="P:carbohydrate metabolic process"/>
    <property type="evidence" value="ECO:0007669"/>
    <property type="project" value="InterPro"/>
</dbReference>
<dbReference type="AlphaFoldDB" id="A0A517Q4Q6"/>
<evidence type="ECO:0000256" key="6">
    <source>
        <dbReference type="ARBA" id="ARBA00023235"/>
    </source>
</evidence>
<gene>
    <name evidence="12" type="primary">algC_1</name>
    <name evidence="12" type="ORF">Enr10x_19230</name>
</gene>
<feature type="domain" description="Alpha-D-phosphohexomutase alpha/beta/alpha" evidence="11">
    <location>
        <begin position="261"/>
        <end position="364"/>
    </location>
</feature>
<proteinExistence type="inferred from homology"/>
<keyword evidence="13" id="KW-1185">Reference proteome</keyword>
<keyword evidence="6 12" id="KW-0413">Isomerase</keyword>
<evidence type="ECO:0000256" key="1">
    <source>
        <dbReference type="ARBA" id="ARBA00001946"/>
    </source>
</evidence>
<dbReference type="SUPFAM" id="SSF53738">
    <property type="entry name" value="Phosphoglucomutase, first 3 domains"/>
    <property type="match status" value="3"/>
</dbReference>
<dbReference type="Proteomes" id="UP000315647">
    <property type="component" value="Chromosome"/>
</dbReference>
<comment type="similarity">
    <text evidence="2 7">Belongs to the phosphohexose mutase family.</text>
</comment>
<feature type="domain" description="Alpha-D-phosphohexomutase alpha/beta/alpha" evidence="9">
    <location>
        <begin position="10"/>
        <end position="134"/>
    </location>
</feature>
<evidence type="ECO:0000256" key="2">
    <source>
        <dbReference type="ARBA" id="ARBA00010231"/>
    </source>
</evidence>
<evidence type="ECO:0000313" key="13">
    <source>
        <dbReference type="Proteomes" id="UP000315647"/>
    </source>
</evidence>
<dbReference type="Pfam" id="PF02879">
    <property type="entry name" value="PGM_PMM_II"/>
    <property type="match status" value="1"/>
</dbReference>
<dbReference type="InterPro" id="IPR005841">
    <property type="entry name" value="Alpha-D-phosphohexomutase_SF"/>
</dbReference>
<dbReference type="PANTHER" id="PTHR42946:SF1">
    <property type="entry name" value="PHOSPHOGLUCOMUTASE (ALPHA-D-GLUCOSE-1,6-BISPHOSPHATE-DEPENDENT)"/>
    <property type="match status" value="1"/>
</dbReference>
<reference evidence="12 13" key="1">
    <citation type="submission" date="2019-03" db="EMBL/GenBank/DDBJ databases">
        <title>Deep-cultivation of Planctomycetes and their phenomic and genomic characterization uncovers novel biology.</title>
        <authorList>
            <person name="Wiegand S."/>
            <person name="Jogler M."/>
            <person name="Boedeker C."/>
            <person name="Pinto D."/>
            <person name="Vollmers J."/>
            <person name="Rivas-Marin E."/>
            <person name="Kohn T."/>
            <person name="Peeters S.H."/>
            <person name="Heuer A."/>
            <person name="Rast P."/>
            <person name="Oberbeckmann S."/>
            <person name="Bunk B."/>
            <person name="Jeske O."/>
            <person name="Meyerdierks A."/>
            <person name="Storesund J.E."/>
            <person name="Kallscheuer N."/>
            <person name="Luecker S."/>
            <person name="Lage O.M."/>
            <person name="Pohl T."/>
            <person name="Merkel B.J."/>
            <person name="Hornburger P."/>
            <person name="Mueller R.-W."/>
            <person name="Bruemmer F."/>
            <person name="Labrenz M."/>
            <person name="Spormann A.M."/>
            <person name="Op den Camp H."/>
            <person name="Overmann J."/>
            <person name="Amann R."/>
            <person name="Jetten M.S.M."/>
            <person name="Mascher T."/>
            <person name="Medema M.H."/>
            <person name="Devos D.P."/>
            <person name="Kaster A.-K."/>
            <person name="Ovreas L."/>
            <person name="Rohde M."/>
            <person name="Galperin M.Y."/>
            <person name="Jogler C."/>
        </authorList>
    </citation>
    <scope>NUCLEOTIDE SEQUENCE [LARGE SCALE GENOMIC DNA]</scope>
    <source>
        <strain evidence="12 13">Enr10</strain>
    </source>
</reference>
<dbReference type="Gene3D" id="3.40.120.10">
    <property type="entry name" value="Alpha-D-Glucose-1,6-Bisphosphate, subunit A, domain 3"/>
    <property type="match status" value="3"/>
</dbReference>
<evidence type="ECO:0000256" key="7">
    <source>
        <dbReference type="RuleBase" id="RU004326"/>
    </source>
</evidence>
<dbReference type="InterPro" id="IPR005846">
    <property type="entry name" value="A-D-PHexomutase_a/b/a-III"/>
</dbReference>
<feature type="domain" description="Alpha-D-phosphohexomutase C-terminal" evidence="8">
    <location>
        <begin position="394"/>
        <end position="443"/>
    </location>
</feature>
<evidence type="ECO:0000259" key="8">
    <source>
        <dbReference type="Pfam" id="PF00408"/>
    </source>
</evidence>
<dbReference type="InterPro" id="IPR024086">
    <property type="entry name" value="GlmM_arc-type"/>
</dbReference>
<dbReference type="InterPro" id="IPR005844">
    <property type="entry name" value="A-D-PHexomutase_a/b/a-I"/>
</dbReference>
<feature type="domain" description="Alpha-D-phosphohexomutase alpha/beta/alpha" evidence="10">
    <location>
        <begin position="154"/>
        <end position="253"/>
    </location>
</feature>
<evidence type="ECO:0000313" key="12">
    <source>
        <dbReference type="EMBL" id="QDT26618.1"/>
    </source>
</evidence>
<dbReference type="GO" id="GO:0008966">
    <property type="term" value="F:phosphoglucosamine mutase activity"/>
    <property type="evidence" value="ECO:0007669"/>
    <property type="project" value="InterPro"/>
</dbReference>
<dbReference type="RefSeq" id="WP_232093279.1">
    <property type="nucleotide sequence ID" value="NZ_CP037421.1"/>
</dbReference>
<dbReference type="CDD" id="cd05803">
    <property type="entry name" value="PGM_like4"/>
    <property type="match status" value="1"/>
</dbReference>
<dbReference type="InterPro" id="IPR016066">
    <property type="entry name" value="A-D-PHexomutase_CS"/>
</dbReference>
<dbReference type="GO" id="GO:0004614">
    <property type="term" value="F:phosphoglucomutase activity"/>
    <property type="evidence" value="ECO:0007669"/>
    <property type="project" value="UniProtKB-EC"/>
</dbReference>
<dbReference type="SUPFAM" id="SSF55957">
    <property type="entry name" value="Phosphoglucomutase, C-terminal domain"/>
    <property type="match status" value="1"/>
</dbReference>
<sequence length="450" mass="47931">MMSERILSISGLRGVVGNGLTPDYLTRFAAAVGTIADQGTVVLSRDGRGSGQMVRHAVISGLLATGCKVIDADIATTPTCGVLVTHLKAAGGIQITASHNPIPWNGLKPFSPEGSVYNKEQGERLLDVLNNEKFNFVSWDQLGQLERYENAAGPHIERVLALIDQAAIQQRKFKVVLDCNHGSGGVATPQLLEALGCEVIVLGGTPDGNFAHTPEPLKENLTSLCEEVVKQSADAGFAQDPDADRLAIVDETGRYIGEELTLALGADYVLARTPGPIVVNGSTSRVTADIAAKYDCPFFRSYVGEAHVCAKMKQEKAIIGGEGNGGVIDPKVGYVRDSFVSMAYVLAGLAASKQTLSAWADSLPQYSIVKNKITCPREKVAEACQALEQHFDSATASSGDGLRLDWEDRWVQVRASNTEPIIRVIAEAPQNDEAQQLCEAAMEIVGSAVA</sequence>
<evidence type="ECO:0000256" key="4">
    <source>
        <dbReference type="ARBA" id="ARBA00022723"/>
    </source>
</evidence>
<keyword evidence="5 7" id="KW-0460">Magnesium</keyword>
<comment type="cofactor">
    <cofactor evidence="1">
        <name>Mg(2+)</name>
        <dbReference type="ChEBI" id="CHEBI:18420"/>
    </cofactor>
</comment>
<dbReference type="InterPro" id="IPR050060">
    <property type="entry name" value="Phosphoglucosamine_mutase"/>
</dbReference>
<keyword evidence="4 7" id="KW-0479">Metal-binding</keyword>
<dbReference type="InterPro" id="IPR005845">
    <property type="entry name" value="A-D-PHexomutase_a/b/a-II"/>
</dbReference>
<evidence type="ECO:0000256" key="5">
    <source>
        <dbReference type="ARBA" id="ARBA00022842"/>
    </source>
</evidence>
<dbReference type="GO" id="GO:0005829">
    <property type="term" value="C:cytosol"/>
    <property type="evidence" value="ECO:0007669"/>
    <property type="project" value="TreeGrafter"/>
</dbReference>
<dbReference type="GO" id="GO:0009252">
    <property type="term" value="P:peptidoglycan biosynthetic process"/>
    <property type="evidence" value="ECO:0007669"/>
    <property type="project" value="TreeGrafter"/>
</dbReference>
<evidence type="ECO:0000259" key="11">
    <source>
        <dbReference type="Pfam" id="PF02880"/>
    </source>
</evidence>
<dbReference type="GO" id="GO:0006048">
    <property type="term" value="P:UDP-N-acetylglucosamine biosynthetic process"/>
    <property type="evidence" value="ECO:0007669"/>
    <property type="project" value="TreeGrafter"/>
</dbReference>
<dbReference type="Pfam" id="PF00408">
    <property type="entry name" value="PGM_PMM_IV"/>
    <property type="match status" value="1"/>
</dbReference>
<name>A0A517Q4Q6_9PLAN</name>
<dbReference type="GO" id="GO:0000287">
    <property type="term" value="F:magnesium ion binding"/>
    <property type="evidence" value="ECO:0007669"/>
    <property type="project" value="InterPro"/>
</dbReference>
<dbReference type="PANTHER" id="PTHR42946">
    <property type="entry name" value="PHOSPHOHEXOSE MUTASE"/>
    <property type="match status" value="1"/>
</dbReference>
<dbReference type="NCBIfam" id="TIGR03990">
    <property type="entry name" value="Arch_GlmM"/>
    <property type="match status" value="1"/>
</dbReference>
<dbReference type="Pfam" id="PF02880">
    <property type="entry name" value="PGM_PMM_III"/>
    <property type="match status" value="1"/>
</dbReference>
<dbReference type="InterPro" id="IPR016055">
    <property type="entry name" value="A-D-PHexomutase_a/b/a-I/II/III"/>
</dbReference>
<dbReference type="PRINTS" id="PR00509">
    <property type="entry name" value="PGMPMM"/>
</dbReference>
<evidence type="ECO:0000256" key="3">
    <source>
        <dbReference type="ARBA" id="ARBA00022553"/>
    </source>
</evidence>
<dbReference type="InterPro" id="IPR036900">
    <property type="entry name" value="A-D-PHexomutase_C_sf"/>
</dbReference>
<dbReference type="InterPro" id="IPR005843">
    <property type="entry name" value="A-D-PHexomutase_C"/>
</dbReference>
<dbReference type="Pfam" id="PF02878">
    <property type="entry name" value="PGM_PMM_I"/>
    <property type="match status" value="1"/>
</dbReference>
<dbReference type="PROSITE" id="PS00710">
    <property type="entry name" value="PGM_PMM"/>
    <property type="match status" value="1"/>
</dbReference>
<dbReference type="GO" id="GO:0004615">
    <property type="term" value="F:phosphomannomutase activity"/>
    <property type="evidence" value="ECO:0007669"/>
    <property type="project" value="TreeGrafter"/>
</dbReference>
<dbReference type="EMBL" id="CP037421">
    <property type="protein sequence ID" value="QDT26618.1"/>
    <property type="molecule type" value="Genomic_DNA"/>
</dbReference>